<dbReference type="Proteomes" id="UP000788993">
    <property type="component" value="Unassembled WGS sequence"/>
</dbReference>
<keyword evidence="3" id="KW-1185">Reference proteome</keyword>
<dbReference type="AlphaFoldDB" id="A0A9P8P114"/>
<reference evidence="2" key="1">
    <citation type="journal article" date="2021" name="Open Biol.">
        <title>Shared evolutionary footprints suggest mitochondrial oxidative damage underlies multiple complex I losses in fungi.</title>
        <authorList>
            <person name="Schikora-Tamarit M.A."/>
            <person name="Marcet-Houben M."/>
            <person name="Nosek J."/>
            <person name="Gabaldon T."/>
        </authorList>
    </citation>
    <scope>NUCLEOTIDE SEQUENCE</scope>
    <source>
        <strain evidence="2">NCAIM Y.01608</strain>
    </source>
</reference>
<sequence length="377" mass="43650">MPPHRKRGRPPNAFYEQRGLTPPSRQSHNKEQPPPPRREPPPPVNIFSHPIYSLPIPPPNSVESQLLNDEVDVFSFRQSAAFKFKLNNELLENVLSKFVPFTKIVPPSSFPVCLVNGKPIDGENVSSEEEIKQSLEKPTAADSHCGNLRVMKLKQEHQRKLIDQLESETINENIDERFAYETEKINLLFDTFQDYDVTKLDQFERMVDSITAELEAKFNMKIQNDELFRKYRLDFEQRKCTLEEYRQASESILRRRKEAEDRKLRLEQELAEKKRQEEELMHKQRQEEEQRRALEAQNTRSEETSAMTVPNANPAQQEMLAEAHFDDPFAAGAQNGNFEFDNNLLYAGSDDLIIDDDGAFGALDGQVFLDNFHGNLE</sequence>
<feature type="compositionally biased region" description="Polar residues" evidence="1">
    <location>
        <begin position="296"/>
        <end position="309"/>
    </location>
</feature>
<evidence type="ECO:0000313" key="2">
    <source>
        <dbReference type="EMBL" id="KAH3663242.1"/>
    </source>
</evidence>
<accession>A0A9P8P114</accession>
<proteinExistence type="predicted"/>
<gene>
    <name evidence="2" type="ORF">OGATHE_004818</name>
</gene>
<comment type="caution">
    <text evidence="2">The sequence shown here is derived from an EMBL/GenBank/DDBJ whole genome shotgun (WGS) entry which is preliminary data.</text>
</comment>
<organism evidence="2 3">
    <name type="scientific">Ogataea polymorpha</name>
    <dbReference type="NCBI Taxonomy" id="460523"/>
    <lineage>
        <taxon>Eukaryota</taxon>
        <taxon>Fungi</taxon>
        <taxon>Dikarya</taxon>
        <taxon>Ascomycota</taxon>
        <taxon>Saccharomycotina</taxon>
        <taxon>Pichiomycetes</taxon>
        <taxon>Pichiales</taxon>
        <taxon>Pichiaceae</taxon>
        <taxon>Ogataea</taxon>
    </lineage>
</organism>
<feature type="region of interest" description="Disordered" evidence="1">
    <location>
        <begin position="1"/>
        <end position="49"/>
    </location>
</feature>
<name>A0A9P8P114_9ASCO</name>
<dbReference type="EMBL" id="JAEUBD010001266">
    <property type="protein sequence ID" value="KAH3663242.1"/>
    <property type="molecule type" value="Genomic_DNA"/>
</dbReference>
<protein>
    <submittedName>
        <fullName evidence="2">Uncharacterized protein</fullName>
    </submittedName>
</protein>
<reference evidence="2" key="2">
    <citation type="submission" date="2021-01" db="EMBL/GenBank/DDBJ databases">
        <authorList>
            <person name="Schikora-Tamarit M.A."/>
        </authorList>
    </citation>
    <scope>NUCLEOTIDE SEQUENCE</scope>
    <source>
        <strain evidence="2">NCAIM Y.01608</strain>
    </source>
</reference>
<feature type="region of interest" description="Disordered" evidence="1">
    <location>
        <begin position="275"/>
        <end position="309"/>
    </location>
</feature>
<evidence type="ECO:0000313" key="3">
    <source>
        <dbReference type="Proteomes" id="UP000788993"/>
    </source>
</evidence>
<evidence type="ECO:0000256" key="1">
    <source>
        <dbReference type="SAM" id="MobiDB-lite"/>
    </source>
</evidence>
<feature type="compositionally biased region" description="Basic and acidic residues" evidence="1">
    <location>
        <begin position="275"/>
        <end position="294"/>
    </location>
</feature>
<feature type="compositionally biased region" description="Basic and acidic residues" evidence="1">
    <location>
        <begin position="28"/>
        <end position="40"/>
    </location>
</feature>